<dbReference type="Proteomes" id="UP000251186">
    <property type="component" value="Unassembled WGS sequence"/>
</dbReference>
<sequence>MDAESRKLLKSGLWDNNPALVQILGLCPLLAVSNTFINALGLGIATISY</sequence>
<evidence type="ECO:0000256" key="1">
    <source>
        <dbReference type="ARBA" id="ARBA00004127"/>
    </source>
</evidence>
<dbReference type="GO" id="GO:0012505">
    <property type="term" value="C:endomembrane system"/>
    <property type="evidence" value="ECO:0007669"/>
    <property type="project" value="UniProtKB-SubCell"/>
</dbReference>
<keyword evidence="3 7" id="KW-0812">Transmembrane</keyword>
<proteinExistence type="predicted"/>
<evidence type="ECO:0000313" key="8">
    <source>
        <dbReference type="EMBL" id="SPU57710.1"/>
    </source>
</evidence>
<evidence type="ECO:0000256" key="2">
    <source>
        <dbReference type="ARBA" id="ARBA00022448"/>
    </source>
</evidence>
<evidence type="ECO:0000256" key="3">
    <source>
        <dbReference type="ARBA" id="ARBA00022692"/>
    </source>
</evidence>
<evidence type="ECO:0000256" key="7">
    <source>
        <dbReference type="SAM" id="Phobius"/>
    </source>
</evidence>
<evidence type="ECO:0000256" key="5">
    <source>
        <dbReference type="ARBA" id="ARBA00022989"/>
    </source>
</evidence>
<dbReference type="Pfam" id="PF02508">
    <property type="entry name" value="Rnf-Nqr"/>
    <property type="match status" value="1"/>
</dbReference>
<keyword evidence="6 7" id="KW-0472">Membrane</keyword>
<evidence type="ECO:0000256" key="6">
    <source>
        <dbReference type="ARBA" id="ARBA00023136"/>
    </source>
</evidence>
<gene>
    <name evidence="8" type="primary">rnfE_2</name>
    <name evidence="8" type="ORF">NCTC11166_03419</name>
</gene>
<reference evidence="8 9" key="1">
    <citation type="submission" date="2018-06" db="EMBL/GenBank/DDBJ databases">
        <authorList>
            <consortium name="Pathogen Informatics"/>
            <person name="Doyle S."/>
        </authorList>
    </citation>
    <scope>NUCLEOTIDE SEQUENCE [LARGE SCALE GENOMIC DNA]</scope>
    <source>
        <strain evidence="8 9">NCTC11166</strain>
    </source>
</reference>
<dbReference type="AlphaFoldDB" id="A0A2X1BMC8"/>
<keyword evidence="4" id="KW-1278">Translocase</keyword>
<name>A0A2X1BMC8_BREVE</name>
<evidence type="ECO:0000313" key="9">
    <source>
        <dbReference type="Proteomes" id="UP000251186"/>
    </source>
</evidence>
<dbReference type="EMBL" id="UAQP01000037">
    <property type="protein sequence ID" value="SPU57710.1"/>
    <property type="molecule type" value="Genomic_DNA"/>
</dbReference>
<dbReference type="InterPro" id="IPR003667">
    <property type="entry name" value="NqrDE/RnfAE"/>
</dbReference>
<keyword evidence="5 7" id="KW-1133">Transmembrane helix</keyword>
<organism evidence="8 9">
    <name type="scientific">Brevundimonas vesicularis</name>
    <name type="common">Pseudomonas vesicularis</name>
    <dbReference type="NCBI Taxonomy" id="41276"/>
    <lineage>
        <taxon>Bacteria</taxon>
        <taxon>Pseudomonadati</taxon>
        <taxon>Pseudomonadota</taxon>
        <taxon>Alphaproteobacteria</taxon>
        <taxon>Caulobacterales</taxon>
        <taxon>Caulobacteraceae</taxon>
        <taxon>Brevundimonas</taxon>
    </lineage>
</organism>
<accession>A0A2X1BMC8</accession>
<comment type="subcellular location">
    <subcellularLocation>
        <location evidence="1">Endomembrane system</location>
        <topology evidence="1">Multi-pass membrane protein</topology>
    </subcellularLocation>
</comment>
<evidence type="ECO:0000256" key="4">
    <source>
        <dbReference type="ARBA" id="ARBA00022967"/>
    </source>
</evidence>
<keyword evidence="2" id="KW-0813">Transport</keyword>
<dbReference type="PANTHER" id="PTHR30586:SF0">
    <property type="entry name" value="ION-TRANSLOCATING OXIDOREDUCTASE COMPLEX SUBUNIT E"/>
    <property type="match status" value="1"/>
</dbReference>
<feature type="transmembrane region" description="Helical" evidence="7">
    <location>
        <begin position="20"/>
        <end position="47"/>
    </location>
</feature>
<dbReference type="GO" id="GO:0005886">
    <property type="term" value="C:plasma membrane"/>
    <property type="evidence" value="ECO:0007669"/>
    <property type="project" value="TreeGrafter"/>
</dbReference>
<dbReference type="PANTHER" id="PTHR30586">
    <property type="entry name" value="ELECTRON TRANSPORT COMPLEX PROTEIN RNFE"/>
    <property type="match status" value="1"/>
</dbReference>
<protein>
    <submittedName>
        <fullName evidence="8">Electron transport complex protein rnfE</fullName>
    </submittedName>
</protein>